<dbReference type="InterPro" id="IPR036873">
    <property type="entry name" value="Rhodanese-like_dom_sf"/>
</dbReference>
<dbReference type="PANTHER" id="PTHR45431">
    <property type="entry name" value="RHODANESE-LIKE DOMAIN-CONTAINING PROTEIN 15, CHLOROPLASTIC"/>
    <property type="match status" value="1"/>
</dbReference>
<reference evidence="3 4" key="1">
    <citation type="journal article" date="2011" name="J. Microbiol.">
        <title>Gramella jeungdoensis sp. nov., isolated from a solar saltern in Korea.</title>
        <authorList>
            <person name="Joung Y."/>
            <person name="Kim H."/>
            <person name="Jang T."/>
            <person name="Ahn T.S."/>
            <person name="Joh K."/>
        </authorList>
    </citation>
    <scope>NUCLEOTIDE SEQUENCE [LARGE SCALE GENOMIC DNA]</scope>
    <source>
        <strain evidence="3 4">KCTC 23123</strain>
    </source>
</reference>
<evidence type="ECO:0000313" key="3">
    <source>
        <dbReference type="EMBL" id="TEW72441.1"/>
    </source>
</evidence>
<dbReference type="OrthoDB" id="9808735at2"/>
<dbReference type="CDD" id="cd00158">
    <property type="entry name" value="RHOD"/>
    <property type="match status" value="1"/>
</dbReference>
<dbReference type="Pfam" id="PF00581">
    <property type="entry name" value="Rhodanese"/>
    <property type="match status" value="1"/>
</dbReference>
<dbReference type="InterPro" id="IPR052367">
    <property type="entry name" value="Thiosulfate_ST/Rhodanese-like"/>
</dbReference>
<feature type="domain" description="Rhodanese" evidence="2">
    <location>
        <begin position="46"/>
        <end position="136"/>
    </location>
</feature>
<gene>
    <name evidence="3" type="ORF">E2488_13375</name>
</gene>
<dbReference type="PROSITE" id="PS50206">
    <property type="entry name" value="RHODANESE_3"/>
    <property type="match status" value="1"/>
</dbReference>
<sequence>MKTTLKLSLLIFISILTLSCNTKNNSKTDNQLGEIKHISALEFKEKSKNNTIVDIRTPREFTQGYIEGAININYYDKTFLEQVAKLDKSKPIYIYCRSGSRTSSAAKKLKNLGFIEVNDLEGGIISWARNQYKIVK</sequence>
<dbReference type="Proteomes" id="UP000298517">
    <property type="component" value="Unassembled WGS sequence"/>
</dbReference>
<dbReference type="InterPro" id="IPR001763">
    <property type="entry name" value="Rhodanese-like_dom"/>
</dbReference>
<accession>A0A4Y8AR10</accession>
<dbReference type="EMBL" id="SNQI01000005">
    <property type="protein sequence ID" value="TEW72441.1"/>
    <property type="molecule type" value="Genomic_DNA"/>
</dbReference>
<organism evidence="3 4">
    <name type="scientific">Gramella jeungdoensis</name>
    <dbReference type="NCBI Taxonomy" id="708091"/>
    <lineage>
        <taxon>Bacteria</taxon>
        <taxon>Pseudomonadati</taxon>
        <taxon>Bacteroidota</taxon>
        <taxon>Flavobacteriia</taxon>
        <taxon>Flavobacteriales</taxon>
        <taxon>Flavobacteriaceae</taxon>
        <taxon>Christiangramia</taxon>
    </lineage>
</organism>
<evidence type="ECO:0000256" key="1">
    <source>
        <dbReference type="SAM" id="SignalP"/>
    </source>
</evidence>
<dbReference type="PANTHER" id="PTHR45431:SF3">
    <property type="entry name" value="RHODANESE-LIKE DOMAIN-CONTAINING PROTEIN 15, CHLOROPLASTIC"/>
    <property type="match status" value="1"/>
</dbReference>
<dbReference type="SMART" id="SM00450">
    <property type="entry name" value="RHOD"/>
    <property type="match status" value="1"/>
</dbReference>
<evidence type="ECO:0000313" key="4">
    <source>
        <dbReference type="Proteomes" id="UP000298517"/>
    </source>
</evidence>
<protein>
    <submittedName>
        <fullName evidence="3">Rhodanese-like domain-containing protein</fullName>
    </submittedName>
</protein>
<dbReference type="Gene3D" id="3.40.250.10">
    <property type="entry name" value="Rhodanese-like domain"/>
    <property type="match status" value="1"/>
</dbReference>
<dbReference type="SUPFAM" id="SSF52821">
    <property type="entry name" value="Rhodanese/Cell cycle control phosphatase"/>
    <property type="match status" value="1"/>
</dbReference>
<name>A0A4Y8AR10_9FLAO</name>
<keyword evidence="1" id="KW-0732">Signal</keyword>
<dbReference type="RefSeq" id="WP_134248885.1">
    <property type="nucleotide sequence ID" value="NZ_SNQI01000005.1"/>
</dbReference>
<evidence type="ECO:0000259" key="2">
    <source>
        <dbReference type="PROSITE" id="PS50206"/>
    </source>
</evidence>
<feature type="chain" id="PRO_5021400086" evidence="1">
    <location>
        <begin position="23"/>
        <end position="136"/>
    </location>
</feature>
<dbReference type="PROSITE" id="PS51257">
    <property type="entry name" value="PROKAR_LIPOPROTEIN"/>
    <property type="match status" value="1"/>
</dbReference>
<feature type="signal peptide" evidence="1">
    <location>
        <begin position="1"/>
        <end position="22"/>
    </location>
</feature>
<keyword evidence="4" id="KW-1185">Reference proteome</keyword>
<dbReference type="AlphaFoldDB" id="A0A4Y8AR10"/>
<proteinExistence type="predicted"/>
<comment type="caution">
    <text evidence="3">The sequence shown here is derived from an EMBL/GenBank/DDBJ whole genome shotgun (WGS) entry which is preliminary data.</text>
</comment>